<keyword evidence="1" id="KW-0175">Coiled coil</keyword>
<keyword evidence="4" id="KW-1185">Reference proteome</keyword>
<proteinExistence type="predicted"/>
<feature type="region of interest" description="Disordered" evidence="2">
    <location>
        <begin position="1"/>
        <end position="57"/>
    </location>
</feature>
<protein>
    <submittedName>
        <fullName evidence="3">Uncharacterized protein</fullName>
    </submittedName>
</protein>
<feature type="coiled-coil region" evidence="1">
    <location>
        <begin position="360"/>
        <end position="435"/>
    </location>
</feature>
<feature type="region of interest" description="Disordered" evidence="2">
    <location>
        <begin position="661"/>
        <end position="689"/>
    </location>
</feature>
<comment type="caution">
    <text evidence="3">The sequence shown here is derived from an EMBL/GenBank/DDBJ whole genome shotgun (WGS) entry which is preliminary data.</text>
</comment>
<name>A0A9N8HJ83_9STRA</name>
<dbReference type="Proteomes" id="UP001153069">
    <property type="component" value="Unassembled WGS sequence"/>
</dbReference>
<sequence length="714" mass="79118">MGVTSSPESVPSLAASSHASTDGGDSLRMMEDELRSPASSAAATYKSSLSRNSSWRAILDDDEDEIQVQQEEDDIQLHDKVSTCSSGILSSETFDLSFDPNVFEAMDTDSLHSLASMKTLKSPSGRHWEDAGSADISPPDITDPETIVEDPEDVPVHRACHGALGISPRQLAEVFALFSKESKSKAKVSVEPTESQFHVEPAMAPPTRKLHADYPMSMEERQRYRRSGGGANQPKLTAELYWKPRAKSLEKECITLKEILSDDSNKILQLKGALDTLRNDKLRSLVDIKRYQDQLESTSKELDSVKKERDMLLEHDTEHRETIRILKHEVDILTREEKRHKPSKKKSSPPHRNSADKDLLEQLRLENQLFATQIVDYESELERLEKQVQCTTGKEQHDTREAMRAYELARSISQLERLNEQQAEEEEEMGADSAELEDHVLCLSQEPLSDEQYVETTLWSQEIDDIVVTASSMGEESILLGEGEGVDLIVGDEAVEEEDGIKSFTDGETSEAPKTADDRDTADQEMSLGNAFSGITNEFPQQIIGNVLGMFTVGGSTDDGNENSKDEIFVVHEAAPTSQPQADIAHCLQWKSPDELPTFVKVDRIVPIENVEDRNPPSSPSSSPGPLNDKTNLSSPSIRSVLKQHEKDRCGARDGTAIEVHHNSDASQSIEVQLTDSGKDKSRSGGVKTKCDENCDMWSALSGCPFASDDEHPN</sequence>
<feature type="compositionally biased region" description="Polar residues" evidence="2">
    <location>
        <begin position="37"/>
        <end position="55"/>
    </location>
</feature>
<organism evidence="3 4">
    <name type="scientific">Seminavis robusta</name>
    <dbReference type="NCBI Taxonomy" id="568900"/>
    <lineage>
        <taxon>Eukaryota</taxon>
        <taxon>Sar</taxon>
        <taxon>Stramenopiles</taxon>
        <taxon>Ochrophyta</taxon>
        <taxon>Bacillariophyta</taxon>
        <taxon>Bacillariophyceae</taxon>
        <taxon>Bacillariophycidae</taxon>
        <taxon>Naviculales</taxon>
        <taxon>Naviculaceae</taxon>
        <taxon>Seminavis</taxon>
    </lineage>
</organism>
<reference evidence="3" key="1">
    <citation type="submission" date="2020-06" db="EMBL/GenBank/DDBJ databases">
        <authorList>
            <consortium name="Plant Systems Biology data submission"/>
        </authorList>
    </citation>
    <scope>NUCLEOTIDE SEQUENCE</scope>
    <source>
        <strain evidence="3">D6</strain>
    </source>
</reference>
<accession>A0A9N8HJ83</accession>
<evidence type="ECO:0000313" key="4">
    <source>
        <dbReference type="Proteomes" id="UP001153069"/>
    </source>
</evidence>
<gene>
    <name evidence="3" type="ORF">SEMRO_748_G196630.1</name>
</gene>
<feature type="compositionally biased region" description="Polar residues" evidence="2">
    <location>
        <begin position="665"/>
        <end position="676"/>
    </location>
</feature>
<feature type="region of interest" description="Disordered" evidence="2">
    <location>
        <begin position="334"/>
        <end position="355"/>
    </location>
</feature>
<evidence type="ECO:0000313" key="3">
    <source>
        <dbReference type="EMBL" id="CAB9515921.1"/>
    </source>
</evidence>
<feature type="coiled-coil region" evidence="1">
    <location>
        <begin position="288"/>
        <end position="315"/>
    </location>
</feature>
<evidence type="ECO:0000256" key="1">
    <source>
        <dbReference type="SAM" id="Coils"/>
    </source>
</evidence>
<evidence type="ECO:0000256" key="2">
    <source>
        <dbReference type="SAM" id="MobiDB-lite"/>
    </source>
</evidence>
<dbReference type="EMBL" id="CAICTM010000747">
    <property type="protein sequence ID" value="CAB9515921.1"/>
    <property type="molecule type" value="Genomic_DNA"/>
</dbReference>
<feature type="compositionally biased region" description="Polar residues" evidence="2">
    <location>
        <begin position="1"/>
        <end position="20"/>
    </location>
</feature>
<dbReference type="OrthoDB" id="207084at2759"/>
<feature type="compositionally biased region" description="Basic residues" evidence="2">
    <location>
        <begin position="340"/>
        <end position="349"/>
    </location>
</feature>
<dbReference type="AlphaFoldDB" id="A0A9N8HJ83"/>
<feature type="compositionally biased region" description="Basic and acidic residues" evidence="2">
    <location>
        <begin position="677"/>
        <end position="689"/>
    </location>
</feature>
<feature type="region of interest" description="Disordered" evidence="2">
    <location>
        <begin position="610"/>
        <end position="634"/>
    </location>
</feature>